<dbReference type="AlphaFoldDB" id="A0A4R0IKL4"/>
<comment type="caution">
    <text evidence="2">The sequence shown here is derived from an EMBL/GenBank/DDBJ whole genome shotgun (WGS) entry which is preliminary data.</text>
</comment>
<name>A0A4R0IKL4_9ACTN</name>
<dbReference type="EMBL" id="SJKC01000006">
    <property type="protein sequence ID" value="TCC31688.1"/>
    <property type="molecule type" value="Genomic_DNA"/>
</dbReference>
<evidence type="ECO:0000313" key="2">
    <source>
        <dbReference type="EMBL" id="TCC31688.1"/>
    </source>
</evidence>
<evidence type="ECO:0000313" key="3">
    <source>
        <dbReference type="Proteomes" id="UP000294225"/>
    </source>
</evidence>
<proteinExistence type="predicted"/>
<feature type="chain" id="PRO_5020899347" evidence="1">
    <location>
        <begin position="28"/>
        <end position="145"/>
    </location>
</feature>
<organism evidence="2 3">
    <name type="scientific">Kribbella speibonae</name>
    <dbReference type="NCBI Taxonomy" id="1572660"/>
    <lineage>
        <taxon>Bacteria</taxon>
        <taxon>Bacillati</taxon>
        <taxon>Actinomycetota</taxon>
        <taxon>Actinomycetes</taxon>
        <taxon>Propionibacteriales</taxon>
        <taxon>Kribbellaceae</taxon>
        <taxon>Kribbella</taxon>
    </lineage>
</organism>
<gene>
    <name evidence="2" type="ORF">E0H92_34640</name>
</gene>
<sequence>MKKKLRILTLAVLSLATVLSVGVISKAEQSDAVSYLAQGTNYQFRDSVISYRTFSGNGGVIKLSYYASCDYGVLSAGGYWDVRLQKLVNGVWGDAKQTKDVPCTTYKTVDTLSFGTVASGTYRVRFNKVTKSGLVTIHSWGAYRG</sequence>
<dbReference type="Proteomes" id="UP000294225">
    <property type="component" value="Unassembled WGS sequence"/>
</dbReference>
<protein>
    <submittedName>
        <fullName evidence="2">Uncharacterized protein</fullName>
    </submittedName>
</protein>
<feature type="signal peptide" evidence="1">
    <location>
        <begin position="1"/>
        <end position="27"/>
    </location>
</feature>
<evidence type="ECO:0000256" key="1">
    <source>
        <dbReference type="SAM" id="SignalP"/>
    </source>
</evidence>
<accession>A0A4R0IKL4</accession>
<keyword evidence="1" id="KW-0732">Signal</keyword>
<dbReference type="RefSeq" id="WP_131499240.1">
    <property type="nucleotide sequence ID" value="NZ_SJKC01000006.1"/>
</dbReference>
<reference evidence="2 3" key="1">
    <citation type="submission" date="2019-02" db="EMBL/GenBank/DDBJ databases">
        <title>Kribbella capetownensis sp. nov. and Kribbella speibonae sp. nov., isolated from soil.</title>
        <authorList>
            <person name="Curtis S.M."/>
            <person name="Norton I."/>
            <person name="Everest G.J."/>
            <person name="Meyers P.R."/>
        </authorList>
    </citation>
    <scope>NUCLEOTIDE SEQUENCE [LARGE SCALE GENOMIC DNA]</scope>
    <source>
        <strain evidence="2 3">YM55</strain>
    </source>
</reference>